<feature type="chain" id="PRO_5036343540" evidence="4">
    <location>
        <begin position="20"/>
        <end position="463"/>
    </location>
</feature>
<dbReference type="PANTHER" id="PTHR34002">
    <property type="entry name" value="BLR1656 PROTEIN"/>
    <property type="match status" value="1"/>
</dbReference>
<dbReference type="InterPro" id="IPR013319">
    <property type="entry name" value="GH11/12"/>
</dbReference>
<reference evidence="9 10" key="2">
    <citation type="submission" date="2018-07" db="EMBL/GenBank/DDBJ databases">
        <title>Genome sequencing of oomycete isolates from Chile give support for New Zealand origin for Phytophthora kernoviae and make available the first Nothophytophthora sp. genome.</title>
        <authorList>
            <person name="Studholme D.J."/>
            <person name="Sanfuentes E."/>
            <person name="Panda P."/>
            <person name="Hill R."/>
            <person name="Sambles C."/>
            <person name="Grant M."/>
            <person name="Williams N.M."/>
            <person name="Mcdougal R.L."/>
        </authorList>
    </citation>
    <scope>NUCLEOTIDE SEQUENCE [LARGE SCALE GENOMIC DNA]</scope>
    <source>
        <strain evidence="7">Chile2</strain>
        <strain evidence="8">Chile4</strain>
    </source>
</reference>
<dbReference type="EMBL" id="JPWU03000113">
    <property type="protein sequence ID" value="KAG2525933.1"/>
    <property type="molecule type" value="Genomic_DNA"/>
</dbReference>
<comment type="similarity">
    <text evidence="1 2">Belongs to the glycosyl hydrolase 12 (cellulase H) family.</text>
</comment>
<evidence type="ECO:0000313" key="9">
    <source>
        <dbReference type="Proteomes" id="UP000285624"/>
    </source>
</evidence>
<reference evidence="5" key="1">
    <citation type="journal article" date="2015" name="Genom Data">
        <title>Genome sequences of six Phytophthora species associated with forests in New Zealand.</title>
        <authorList>
            <person name="Studholme D.J."/>
            <person name="McDougal R.L."/>
            <person name="Sambles C."/>
            <person name="Hansen E."/>
            <person name="Hardy G."/>
            <person name="Grant M."/>
            <person name="Ganley R.J."/>
            <person name="Williams N.M."/>
        </authorList>
    </citation>
    <scope>NUCLEOTIDE SEQUENCE</scope>
    <source>
        <strain evidence="5">NZFS 2646</strain>
        <strain evidence="6">NZFS 3630</strain>
    </source>
</reference>
<dbReference type="PANTHER" id="PTHR34002:SF9">
    <property type="entry name" value="XYLOGLUCAN-SPECIFIC ENDO-BETA-1,4-GLUCANASE A"/>
    <property type="match status" value="1"/>
</dbReference>
<dbReference type="EMBL" id="MAYM02000618">
    <property type="protein sequence ID" value="RLN37226.1"/>
    <property type="molecule type" value="Genomic_DNA"/>
</dbReference>
<dbReference type="GO" id="GO:0008810">
    <property type="term" value="F:cellulase activity"/>
    <property type="evidence" value="ECO:0007669"/>
    <property type="project" value="InterPro"/>
</dbReference>
<gene>
    <name evidence="7" type="ORF">BBI17_005321</name>
    <name evidence="8" type="ORF">BBO99_00005377</name>
    <name evidence="5" type="ORF">JM16_005134</name>
    <name evidence="6" type="ORF">JM18_004629</name>
</gene>
<dbReference type="EMBL" id="MBDN02000152">
    <property type="protein sequence ID" value="RLN79289.1"/>
    <property type="molecule type" value="Genomic_DNA"/>
</dbReference>
<organism evidence="8 9">
    <name type="scientific">Phytophthora kernoviae</name>
    <dbReference type="NCBI Taxonomy" id="325452"/>
    <lineage>
        <taxon>Eukaryota</taxon>
        <taxon>Sar</taxon>
        <taxon>Stramenopiles</taxon>
        <taxon>Oomycota</taxon>
        <taxon>Peronosporomycetes</taxon>
        <taxon>Peronosporales</taxon>
        <taxon>Peronosporaceae</taxon>
        <taxon>Phytophthora</taxon>
    </lineage>
</organism>
<proteinExistence type="inferred from homology"/>
<keyword evidence="3" id="KW-0175">Coiled coil</keyword>
<dbReference type="Proteomes" id="UP000792063">
    <property type="component" value="Unassembled WGS sequence"/>
</dbReference>
<keyword evidence="2" id="KW-0378">Hydrolase</keyword>
<keyword evidence="2" id="KW-0119">Carbohydrate metabolism</keyword>
<dbReference type="EMBL" id="JPWV03000123">
    <property type="protein sequence ID" value="KAG2524035.1"/>
    <property type="molecule type" value="Genomic_DNA"/>
</dbReference>
<dbReference type="AlphaFoldDB" id="A0A3R7JYV2"/>
<dbReference type="Pfam" id="PF01670">
    <property type="entry name" value="Glyco_hydro_12"/>
    <property type="match status" value="1"/>
</dbReference>
<keyword evidence="2" id="KW-0624">Polysaccharide degradation</keyword>
<dbReference type="GO" id="GO:0000272">
    <property type="term" value="P:polysaccharide catabolic process"/>
    <property type="evidence" value="ECO:0007669"/>
    <property type="project" value="UniProtKB-KW"/>
</dbReference>
<evidence type="ECO:0000313" key="10">
    <source>
        <dbReference type="Proteomes" id="UP000285883"/>
    </source>
</evidence>
<dbReference type="SUPFAM" id="SSF49899">
    <property type="entry name" value="Concanavalin A-like lectins/glucanases"/>
    <property type="match status" value="1"/>
</dbReference>
<keyword evidence="2" id="KW-0326">Glycosidase</keyword>
<dbReference type="Gene3D" id="2.60.120.180">
    <property type="match status" value="1"/>
</dbReference>
<feature type="coiled-coil region" evidence="3">
    <location>
        <begin position="236"/>
        <end position="263"/>
    </location>
</feature>
<evidence type="ECO:0000313" key="5">
    <source>
        <dbReference type="EMBL" id="KAG2524035.1"/>
    </source>
</evidence>
<feature type="signal peptide" evidence="4">
    <location>
        <begin position="1"/>
        <end position="19"/>
    </location>
</feature>
<evidence type="ECO:0000313" key="7">
    <source>
        <dbReference type="EMBL" id="RLN37226.1"/>
    </source>
</evidence>
<evidence type="ECO:0000256" key="2">
    <source>
        <dbReference type="RuleBase" id="RU361163"/>
    </source>
</evidence>
<feature type="coiled-coil region" evidence="3">
    <location>
        <begin position="304"/>
        <end position="398"/>
    </location>
</feature>
<protein>
    <submittedName>
        <fullName evidence="8">Uncharacterized protein</fullName>
    </submittedName>
</protein>
<evidence type="ECO:0000313" key="6">
    <source>
        <dbReference type="EMBL" id="KAG2525933.1"/>
    </source>
</evidence>
<evidence type="ECO:0000256" key="4">
    <source>
        <dbReference type="SAM" id="SignalP"/>
    </source>
</evidence>
<accession>A0A3R7JYV2</accession>
<keyword evidence="4" id="KW-0732">Signal</keyword>
<dbReference type="InterPro" id="IPR013320">
    <property type="entry name" value="ConA-like_dom_sf"/>
</dbReference>
<comment type="caution">
    <text evidence="8">The sequence shown here is derived from an EMBL/GenBank/DDBJ whole genome shotgun (WGS) entry which is preliminary data.</text>
</comment>
<dbReference type="InterPro" id="IPR002594">
    <property type="entry name" value="GH12"/>
</dbReference>
<sequence>MKGIFTGVLAAASVAIASAGDYCGQWDWAKGTNYIVYNNLWNQGKATSGSQCTGVDKISDSRVAWHTSYSWSSAPTEVKSFSNVALIFTPKQIKNIKSIPSKMKYSYSYSGTLIADVSYDLFTSSTAAGNNEYEIMIWLAAYGGAGPISSTGKAIATVTIGGNSFKVYKGPNGNTTVFSFVSTKTITNFSADLLNFLSYLVKNQGLPSSQYLLKLEAGTEPFTGSNAKMTVSSYSAATLERQEAQHERQLQNLQRQLREVVGSCVSLTNHEQIIAVIATEQQRRLDSVRSRHGSEMRELQQRCARTWQAKLSELKMQNDQQKAAMMERINQLEMQKSEEETATKEHELSELRWKEQWEEIRRAKEGMEKQLEDACRLIALLKSRLQQQAKLAYELEEQRGKTSETREEVMKCKLAYAEMKGNMDTQVVSLEKELDHVQRTLKCEKTRTSALQVSITNRELGQR</sequence>
<name>A0A3R7JYV2_9STRA</name>
<evidence type="ECO:0000256" key="1">
    <source>
        <dbReference type="ARBA" id="ARBA00005519"/>
    </source>
</evidence>
<dbReference type="Proteomes" id="UP000285624">
    <property type="component" value="Unassembled WGS sequence"/>
</dbReference>
<dbReference type="Proteomes" id="UP000785171">
    <property type="component" value="Unassembled WGS sequence"/>
</dbReference>
<keyword evidence="9" id="KW-1185">Reference proteome</keyword>
<evidence type="ECO:0000313" key="8">
    <source>
        <dbReference type="EMBL" id="RLN79289.1"/>
    </source>
</evidence>
<dbReference type="STRING" id="325452.A0A3R7JYV2"/>
<dbReference type="Proteomes" id="UP000285883">
    <property type="component" value="Unassembled WGS sequence"/>
</dbReference>
<reference evidence="5" key="3">
    <citation type="submission" date="2020-06" db="EMBL/GenBank/DDBJ databases">
        <authorList>
            <person name="Studholme D.J."/>
        </authorList>
    </citation>
    <scope>NUCLEOTIDE SEQUENCE</scope>
    <source>
        <strain evidence="5">NZFS 2646</strain>
        <strain evidence="6">NZFS 3630</strain>
    </source>
</reference>
<evidence type="ECO:0000256" key="3">
    <source>
        <dbReference type="SAM" id="Coils"/>
    </source>
</evidence>